<evidence type="ECO:0000313" key="4">
    <source>
        <dbReference type="EMBL" id="RXE56075.1"/>
    </source>
</evidence>
<dbReference type="AlphaFoldDB" id="A0A498H172"/>
<comment type="caution">
    <text evidence="4">The sequence shown here is derived from an EMBL/GenBank/DDBJ whole genome shotgun (WGS) entry which is preliminary data.</text>
</comment>
<dbReference type="PANTHER" id="PTHR43877">
    <property type="entry name" value="AMINOALKYLPHOSPHONATE N-ACETYLTRANSFERASE-RELATED-RELATED"/>
    <property type="match status" value="1"/>
</dbReference>
<protein>
    <submittedName>
        <fullName evidence="4">GCN5 family acetyltransferase</fullName>
    </submittedName>
</protein>
<organism evidence="4 5">
    <name type="scientific">Methanoculleus taiwanensis</name>
    <dbReference type="NCBI Taxonomy" id="1550565"/>
    <lineage>
        <taxon>Archaea</taxon>
        <taxon>Methanobacteriati</taxon>
        <taxon>Methanobacteriota</taxon>
        <taxon>Stenosarchaea group</taxon>
        <taxon>Methanomicrobia</taxon>
        <taxon>Methanomicrobiales</taxon>
        <taxon>Methanomicrobiaceae</taxon>
        <taxon>Methanoculleus</taxon>
    </lineage>
</organism>
<evidence type="ECO:0000259" key="3">
    <source>
        <dbReference type="PROSITE" id="PS51186"/>
    </source>
</evidence>
<evidence type="ECO:0000313" key="5">
    <source>
        <dbReference type="Proteomes" id="UP000290932"/>
    </source>
</evidence>
<dbReference type="InterPro" id="IPR050832">
    <property type="entry name" value="Bact_Acetyltransf"/>
</dbReference>
<reference evidence="4 5" key="1">
    <citation type="journal article" date="2015" name="Int. J. Syst. Evol. Microbiol.">
        <title>Methanoculleus taiwanensis sp. nov., a methanogen isolated from deep marine sediment at the deformation front area near Taiwan.</title>
        <authorList>
            <person name="Weng C.Y."/>
            <person name="Chen S.C."/>
            <person name="Lai M.C."/>
            <person name="Wu S.Y."/>
            <person name="Lin S."/>
            <person name="Yang T.F."/>
            <person name="Chen P.C."/>
        </authorList>
    </citation>
    <scope>NUCLEOTIDE SEQUENCE [LARGE SCALE GENOMIC DNA]</scope>
    <source>
        <strain evidence="4 5">CYW4</strain>
    </source>
</reference>
<evidence type="ECO:0000256" key="2">
    <source>
        <dbReference type="ARBA" id="ARBA00023315"/>
    </source>
</evidence>
<feature type="domain" description="N-acetyltransferase" evidence="3">
    <location>
        <begin position="3"/>
        <end position="154"/>
    </location>
</feature>
<accession>A0A498H172</accession>
<dbReference type="Pfam" id="PF00583">
    <property type="entry name" value="Acetyltransf_1"/>
    <property type="match status" value="1"/>
</dbReference>
<keyword evidence="5" id="KW-1185">Reference proteome</keyword>
<dbReference type="InterPro" id="IPR000182">
    <property type="entry name" value="GNAT_dom"/>
</dbReference>
<dbReference type="InterPro" id="IPR016181">
    <property type="entry name" value="Acyl_CoA_acyltransferase"/>
</dbReference>
<dbReference type="SUPFAM" id="SSF55729">
    <property type="entry name" value="Acyl-CoA N-acyltransferases (Nat)"/>
    <property type="match status" value="1"/>
</dbReference>
<gene>
    <name evidence="4" type="ORF">ABH15_07770</name>
</gene>
<dbReference type="PROSITE" id="PS51186">
    <property type="entry name" value="GNAT"/>
    <property type="match status" value="1"/>
</dbReference>
<keyword evidence="2" id="KW-0012">Acyltransferase</keyword>
<dbReference type="Gene3D" id="3.40.630.30">
    <property type="match status" value="1"/>
</dbReference>
<dbReference type="EMBL" id="LHQS01000002">
    <property type="protein sequence ID" value="RXE56075.1"/>
    <property type="molecule type" value="Genomic_DNA"/>
</dbReference>
<dbReference type="OrthoDB" id="111868at2157"/>
<name>A0A498H172_9EURY</name>
<sequence>MTLLIREANPTDAEILAENNRATAWETEERELDPVLARKGVEAVLDDPSRGFYLVAEEDGGIVGQCMVTFEWSDWRCGFFWWIQSVYVRKDWRQRGIFSRIYRAVEGEARAREDVVGLRLYVDADNLTARRAYRSAGMQEARYVMFEVDFTLEP</sequence>
<dbReference type="RefSeq" id="WP_128693804.1">
    <property type="nucleotide sequence ID" value="NZ_LHQS01000002.1"/>
</dbReference>
<keyword evidence="1 4" id="KW-0808">Transferase</keyword>
<evidence type="ECO:0000256" key="1">
    <source>
        <dbReference type="ARBA" id="ARBA00022679"/>
    </source>
</evidence>
<dbReference type="Proteomes" id="UP000290932">
    <property type="component" value="Unassembled WGS sequence"/>
</dbReference>
<dbReference type="CDD" id="cd04301">
    <property type="entry name" value="NAT_SF"/>
    <property type="match status" value="1"/>
</dbReference>
<proteinExistence type="predicted"/>
<dbReference type="GO" id="GO:0016747">
    <property type="term" value="F:acyltransferase activity, transferring groups other than amino-acyl groups"/>
    <property type="evidence" value="ECO:0007669"/>
    <property type="project" value="InterPro"/>
</dbReference>